<proteinExistence type="predicted"/>
<dbReference type="EMBL" id="JAARRL010000011">
    <property type="protein sequence ID" value="MBC1500678.1"/>
    <property type="molecule type" value="Genomic_DNA"/>
</dbReference>
<keyword evidence="1" id="KW-0472">Membrane</keyword>
<evidence type="ECO:0000256" key="1">
    <source>
        <dbReference type="SAM" id="Phobius"/>
    </source>
</evidence>
<dbReference type="Proteomes" id="UP000564536">
    <property type="component" value="Unassembled WGS sequence"/>
</dbReference>
<evidence type="ECO:0000313" key="2">
    <source>
        <dbReference type="EMBL" id="MBC1500678.1"/>
    </source>
</evidence>
<dbReference type="RefSeq" id="WP_185425835.1">
    <property type="nucleotide sequence ID" value="NZ_JAARRL010000011.1"/>
</dbReference>
<gene>
    <name evidence="2" type="ORF">HB943_08680</name>
</gene>
<keyword evidence="1" id="KW-0812">Transmembrane</keyword>
<sequence>MEKIHKFVNVLFLTFILMPVTLFIFPVTYAIADGSKGASYLYEFGGPLGWITVSNDVENKSGFIDAAFKGNTGITIHWSAMLYSFFMILVAVYFIIFIIKKVNSKHNGKIGTSV</sequence>
<evidence type="ECO:0000313" key="3">
    <source>
        <dbReference type="Proteomes" id="UP000564536"/>
    </source>
</evidence>
<accession>A0A841Z634</accession>
<protein>
    <submittedName>
        <fullName evidence="2">Uncharacterized protein</fullName>
    </submittedName>
</protein>
<comment type="caution">
    <text evidence="2">The sequence shown here is derived from an EMBL/GenBank/DDBJ whole genome shotgun (WGS) entry which is preliminary data.</text>
</comment>
<reference evidence="2 3" key="1">
    <citation type="submission" date="2020-03" db="EMBL/GenBank/DDBJ databases">
        <title>Soil Listeria distribution.</title>
        <authorList>
            <person name="Liao J."/>
            <person name="Wiedmann M."/>
        </authorList>
    </citation>
    <scope>NUCLEOTIDE SEQUENCE [LARGE SCALE GENOMIC DNA]</scope>
    <source>
        <strain evidence="2 3">FSL L7-1523</strain>
    </source>
</reference>
<feature type="transmembrane region" description="Helical" evidence="1">
    <location>
        <begin position="80"/>
        <end position="99"/>
    </location>
</feature>
<name>A0A841Z634_9LIST</name>
<keyword evidence="1" id="KW-1133">Transmembrane helix</keyword>
<organism evidence="2 3">
    <name type="scientific">Listeria weihenstephanensis</name>
    <dbReference type="NCBI Taxonomy" id="1006155"/>
    <lineage>
        <taxon>Bacteria</taxon>
        <taxon>Bacillati</taxon>
        <taxon>Bacillota</taxon>
        <taxon>Bacilli</taxon>
        <taxon>Bacillales</taxon>
        <taxon>Listeriaceae</taxon>
        <taxon>Listeria</taxon>
    </lineage>
</organism>
<dbReference type="AlphaFoldDB" id="A0A841Z634"/>
<feature type="transmembrane region" description="Helical" evidence="1">
    <location>
        <begin position="7"/>
        <end position="32"/>
    </location>
</feature>